<gene>
    <name evidence="1" type="ORF">EZ428_14480</name>
</gene>
<evidence type="ECO:0000313" key="1">
    <source>
        <dbReference type="EMBL" id="TCC90476.1"/>
    </source>
</evidence>
<reference evidence="1 2" key="1">
    <citation type="submission" date="2019-02" db="EMBL/GenBank/DDBJ databases">
        <title>Pedobacter sp. RP-1-13 sp. nov., isolated from Arctic soil.</title>
        <authorList>
            <person name="Dahal R.H."/>
        </authorList>
    </citation>
    <scope>NUCLEOTIDE SEQUENCE [LARGE SCALE GENOMIC DNA]</scope>
    <source>
        <strain evidence="1 2">RP-1-13</strain>
    </source>
</reference>
<dbReference type="Proteomes" id="UP000292884">
    <property type="component" value="Unassembled WGS sequence"/>
</dbReference>
<evidence type="ECO:0000313" key="2">
    <source>
        <dbReference type="Proteomes" id="UP000292884"/>
    </source>
</evidence>
<dbReference type="OrthoDB" id="1337415at2"/>
<dbReference type="EMBL" id="SJSK01000003">
    <property type="protein sequence ID" value="TCC90476.1"/>
    <property type="molecule type" value="Genomic_DNA"/>
</dbReference>
<organism evidence="1 2">
    <name type="scientific">Pedobacter frigiditerrae</name>
    <dbReference type="NCBI Taxonomy" id="2530452"/>
    <lineage>
        <taxon>Bacteria</taxon>
        <taxon>Pseudomonadati</taxon>
        <taxon>Bacteroidota</taxon>
        <taxon>Sphingobacteriia</taxon>
        <taxon>Sphingobacteriales</taxon>
        <taxon>Sphingobacteriaceae</taxon>
        <taxon>Pedobacter</taxon>
    </lineage>
</organism>
<proteinExistence type="predicted"/>
<keyword evidence="2" id="KW-1185">Reference proteome</keyword>
<dbReference type="RefSeq" id="WP_131553875.1">
    <property type="nucleotide sequence ID" value="NZ_SJSK01000003.1"/>
</dbReference>
<sequence>MTNYLRFAPIFLVIFLSSCSSIYIPSVPNTPMLTTQGEIAVGAHMSLKGNFNFNSAYAFSNHFAILANGAFLQNERDKKDIKHKMIEFGGGYFKTFGPNKNRILEIYAGLGSGKSERTFRELDDNKNIINTDLQEAGYDKKFIQVNYSSKRKRNLKLFGAKFGLNYGTALRMSFINTNNFYRNNVLQPNEDNIFLEPVFYTRMILSDEVQLQYTSGSNFGLKSRKFLNAGNSVFSIGAVVNLGRTPKKQ</sequence>
<evidence type="ECO:0008006" key="3">
    <source>
        <dbReference type="Google" id="ProtNLM"/>
    </source>
</evidence>
<accession>A0A4V6N5Q7</accession>
<protein>
    <recommendedName>
        <fullName evidence="3">Outer membrane protein beta-barrel domain-containing protein</fullName>
    </recommendedName>
</protein>
<name>A0A4V6N5Q7_9SPHI</name>
<comment type="caution">
    <text evidence="1">The sequence shown here is derived from an EMBL/GenBank/DDBJ whole genome shotgun (WGS) entry which is preliminary data.</text>
</comment>
<dbReference type="AlphaFoldDB" id="A0A4V6N5Q7"/>
<dbReference type="PROSITE" id="PS51257">
    <property type="entry name" value="PROKAR_LIPOPROTEIN"/>
    <property type="match status" value="1"/>
</dbReference>